<reference evidence="1" key="1">
    <citation type="journal article" date="2014" name="Front. Microbiol.">
        <title>High frequency of phylogenetically diverse reductive dehalogenase-homologous genes in deep subseafloor sedimentary metagenomes.</title>
        <authorList>
            <person name="Kawai M."/>
            <person name="Futagami T."/>
            <person name="Toyoda A."/>
            <person name="Takaki Y."/>
            <person name="Nishi S."/>
            <person name="Hori S."/>
            <person name="Arai W."/>
            <person name="Tsubouchi T."/>
            <person name="Morono Y."/>
            <person name="Uchiyama I."/>
            <person name="Ito T."/>
            <person name="Fujiyama A."/>
            <person name="Inagaki F."/>
            <person name="Takami H."/>
        </authorList>
    </citation>
    <scope>NUCLEOTIDE SEQUENCE</scope>
    <source>
        <strain evidence="1">Expedition CK06-06</strain>
    </source>
</reference>
<protein>
    <submittedName>
        <fullName evidence="1">Uncharacterized protein</fullName>
    </submittedName>
</protein>
<sequence length="42" mass="4751">MLVTAEIICPPLENIGLPSALIMLAIINKKEFRAWKVTRIDK</sequence>
<dbReference type="EMBL" id="BARS01010179">
    <property type="protein sequence ID" value="GAF90655.1"/>
    <property type="molecule type" value="Genomic_DNA"/>
</dbReference>
<gene>
    <name evidence="1" type="ORF">S01H1_18943</name>
</gene>
<dbReference type="AlphaFoldDB" id="X0UQ87"/>
<accession>X0UQ87</accession>
<comment type="caution">
    <text evidence="1">The sequence shown here is derived from an EMBL/GenBank/DDBJ whole genome shotgun (WGS) entry which is preliminary data.</text>
</comment>
<organism evidence="1">
    <name type="scientific">marine sediment metagenome</name>
    <dbReference type="NCBI Taxonomy" id="412755"/>
    <lineage>
        <taxon>unclassified sequences</taxon>
        <taxon>metagenomes</taxon>
        <taxon>ecological metagenomes</taxon>
    </lineage>
</organism>
<proteinExistence type="predicted"/>
<name>X0UQ87_9ZZZZ</name>
<evidence type="ECO:0000313" key="1">
    <source>
        <dbReference type="EMBL" id="GAF90655.1"/>
    </source>
</evidence>